<keyword evidence="4 6" id="KW-1133">Transmembrane helix</keyword>
<feature type="transmembrane region" description="Helical" evidence="6">
    <location>
        <begin position="76"/>
        <end position="99"/>
    </location>
</feature>
<dbReference type="AlphaFoldDB" id="S2W121"/>
<dbReference type="RefSeq" id="WP_016455862.1">
    <property type="nucleotide sequence ID" value="NZ_KE150269.1"/>
</dbReference>
<dbReference type="GO" id="GO:0016020">
    <property type="term" value="C:membrane"/>
    <property type="evidence" value="ECO:0007669"/>
    <property type="project" value="UniProtKB-SubCell"/>
</dbReference>
<evidence type="ECO:0000256" key="3">
    <source>
        <dbReference type="ARBA" id="ARBA00022692"/>
    </source>
</evidence>
<evidence type="ECO:0000256" key="5">
    <source>
        <dbReference type="ARBA" id="ARBA00023136"/>
    </source>
</evidence>
<dbReference type="HOGENOM" id="CLU_053225_3_0_11"/>
<accession>S2W121</accession>
<dbReference type="Pfam" id="PF02683">
    <property type="entry name" value="DsbD_TM"/>
    <property type="match status" value="1"/>
</dbReference>
<evidence type="ECO:0000256" key="1">
    <source>
        <dbReference type="ARBA" id="ARBA00004141"/>
    </source>
</evidence>
<keyword evidence="3 6" id="KW-0812">Transmembrane</keyword>
<dbReference type="PANTHER" id="PTHR31272:SF4">
    <property type="entry name" value="CYTOCHROME C-TYPE BIOGENESIS PROTEIN HI_1454-RELATED"/>
    <property type="match status" value="1"/>
</dbReference>
<feature type="transmembrane region" description="Helical" evidence="6">
    <location>
        <begin position="111"/>
        <end position="140"/>
    </location>
</feature>
<dbReference type="InterPro" id="IPR051790">
    <property type="entry name" value="Cytochrome_c-biogenesis_DsbD"/>
</dbReference>
<comment type="similarity">
    <text evidence="2">Belongs to the DsbD family.</text>
</comment>
<proteinExistence type="inferred from homology"/>
<gene>
    <name evidence="8" type="ORF">HMPREF9306_01028</name>
</gene>
<comment type="caution">
    <text evidence="8">The sequence shown here is derived from an EMBL/GenBank/DDBJ whole genome shotgun (WGS) entry which is preliminary data.</text>
</comment>
<feature type="transmembrane region" description="Helical" evidence="6">
    <location>
        <begin position="190"/>
        <end position="210"/>
    </location>
</feature>
<keyword evidence="9" id="KW-1185">Reference proteome</keyword>
<dbReference type="InterPro" id="IPR003834">
    <property type="entry name" value="Cyt_c_assmbl_TM_dom"/>
</dbReference>
<feature type="transmembrane region" description="Helical" evidence="6">
    <location>
        <begin position="45"/>
        <end position="70"/>
    </location>
</feature>
<dbReference type="GO" id="GO:0017004">
    <property type="term" value="P:cytochrome complex assembly"/>
    <property type="evidence" value="ECO:0007669"/>
    <property type="project" value="InterPro"/>
</dbReference>
<dbReference type="Proteomes" id="UP000014417">
    <property type="component" value="Unassembled WGS sequence"/>
</dbReference>
<feature type="transmembrane region" description="Helical" evidence="6">
    <location>
        <begin position="243"/>
        <end position="261"/>
    </location>
</feature>
<sequence length="269" mass="27533">MNIGFAAAFLGGIAAVFSPCSAMLLPSFFAIAFGARLRTLLGRVGIFYIGSLLTLVPLGLAAGTMGTLLAEHRQTISLAGGIVLIVIGLCIVFGFSLPIPGLRARGGSSALSVLVLGMVYGLSGTCTGPLLGAILTMAAISSSPLYGAFLLAIFAAGMAVPLAILALLWDKVDLASKLRPRVIKIGPFETTLWAIVSGLLFVGLGVLFLASDATGALGGLLDAGAQQQLEISLGKIASCVPDIVVLILLVVVISLLAWLAVSRTSKQRN</sequence>
<feature type="transmembrane region" description="Helical" evidence="6">
    <location>
        <begin position="6"/>
        <end position="33"/>
    </location>
</feature>
<evidence type="ECO:0000256" key="6">
    <source>
        <dbReference type="SAM" id="Phobius"/>
    </source>
</evidence>
<protein>
    <recommendedName>
        <fullName evidence="7">Cytochrome C biogenesis protein transmembrane domain-containing protein</fullName>
    </recommendedName>
</protein>
<evidence type="ECO:0000259" key="7">
    <source>
        <dbReference type="Pfam" id="PF02683"/>
    </source>
</evidence>
<evidence type="ECO:0000256" key="2">
    <source>
        <dbReference type="ARBA" id="ARBA00006143"/>
    </source>
</evidence>
<name>S2W121_9ACTN</name>
<evidence type="ECO:0000256" key="4">
    <source>
        <dbReference type="ARBA" id="ARBA00022989"/>
    </source>
</evidence>
<dbReference type="OrthoDB" id="4332145at2"/>
<evidence type="ECO:0000313" key="9">
    <source>
        <dbReference type="Proteomes" id="UP000014417"/>
    </source>
</evidence>
<dbReference type="STRING" id="883161.HMPREF9306_01028"/>
<organism evidence="8 9">
    <name type="scientific">Propionimicrobium lymphophilum ACS-093-V-SCH5</name>
    <dbReference type="NCBI Taxonomy" id="883161"/>
    <lineage>
        <taxon>Bacteria</taxon>
        <taxon>Bacillati</taxon>
        <taxon>Actinomycetota</taxon>
        <taxon>Actinomycetes</taxon>
        <taxon>Propionibacteriales</taxon>
        <taxon>Propionibacteriaceae</taxon>
        <taxon>Propionimicrobium</taxon>
    </lineage>
</organism>
<dbReference type="PANTHER" id="PTHR31272">
    <property type="entry name" value="CYTOCHROME C-TYPE BIOGENESIS PROTEIN HI_1454-RELATED"/>
    <property type="match status" value="1"/>
</dbReference>
<feature type="transmembrane region" description="Helical" evidence="6">
    <location>
        <begin position="146"/>
        <end position="169"/>
    </location>
</feature>
<feature type="domain" description="Cytochrome C biogenesis protein transmembrane" evidence="7">
    <location>
        <begin position="7"/>
        <end position="167"/>
    </location>
</feature>
<dbReference type="EMBL" id="AGZR01000005">
    <property type="protein sequence ID" value="EPD33488.1"/>
    <property type="molecule type" value="Genomic_DNA"/>
</dbReference>
<comment type="subcellular location">
    <subcellularLocation>
        <location evidence="1">Membrane</location>
        <topology evidence="1">Multi-pass membrane protein</topology>
    </subcellularLocation>
</comment>
<evidence type="ECO:0000313" key="8">
    <source>
        <dbReference type="EMBL" id="EPD33488.1"/>
    </source>
</evidence>
<reference evidence="8 9" key="1">
    <citation type="submission" date="2013-04" db="EMBL/GenBank/DDBJ databases">
        <title>The Genome Sequence of Propionimicrobium lymphophilum ACS-093-V-SCH5.</title>
        <authorList>
            <consortium name="The Broad Institute Genomics Platform"/>
            <person name="Earl A."/>
            <person name="Ward D."/>
            <person name="Feldgarden M."/>
            <person name="Gevers D."/>
            <person name="Saerens B."/>
            <person name="Vaneechoutte M."/>
            <person name="Walker B."/>
            <person name="Young S."/>
            <person name="Zeng Q."/>
            <person name="Gargeya S."/>
            <person name="Fitzgerald M."/>
            <person name="Haas B."/>
            <person name="Abouelleil A."/>
            <person name="Allen A.W."/>
            <person name="Alvarado L."/>
            <person name="Arachchi H.M."/>
            <person name="Berlin A.M."/>
            <person name="Chapman S.B."/>
            <person name="Gainer-Dewar J."/>
            <person name="Goldberg J."/>
            <person name="Griggs A."/>
            <person name="Gujja S."/>
            <person name="Hansen M."/>
            <person name="Howarth C."/>
            <person name="Imamovic A."/>
            <person name="Ireland A."/>
            <person name="Larimer J."/>
            <person name="McCowan C."/>
            <person name="Murphy C."/>
            <person name="Pearson M."/>
            <person name="Poon T.W."/>
            <person name="Priest M."/>
            <person name="Roberts A."/>
            <person name="Saif S."/>
            <person name="Shea T."/>
            <person name="Sisk P."/>
            <person name="Sykes S."/>
            <person name="Wortman J."/>
            <person name="Nusbaum C."/>
            <person name="Birren B."/>
        </authorList>
    </citation>
    <scope>NUCLEOTIDE SEQUENCE [LARGE SCALE GENOMIC DNA]</scope>
    <source>
        <strain evidence="8 9">ACS-093-V-SCH5</strain>
    </source>
</reference>
<keyword evidence="5 6" id="KW-0472">Membrane</keyword>